<protein>
    <recommendedName>
        <fullName evidence="5">DUF2802 domain-containing protein</fullName>
    </recommendedName>
</protein>
<gene>
    <name evidence="3" type="ORF">C1E23_20515</name>
</gene>
<evidence type="ECO:0000256" key="1">
    <source>
        <dbReference type="SAM" id="Coils"/>
    </source>
</evidence>
<comment type="caution">
    <text evidence="3">The sequence shown here is derived from an EMBL/GenBank/DDBJ whole genome shotgun (WGS) entry which is preliminary data.</text>
</comment>
<reference evidence="3 4" key="1">
    <citation type="submission" date="2018-01" db="EMBL/GenBank/DDBJ databases">
        <title>Co-occurrence of chitin degradation, pigmentation and bioactivity in marine Pseudoalteromonas.</title>
        <authorList>
            <person name="Paulsen S."/>
            <person name="Gram L."/>
            <person name="Machado H."/>
        </authorList>
    </citation>
    <scope>NUCLEOTIDE SEQUENCE [LARGE SCALE GENOMIC DNA]</scope>
    <source>
        <strain evidence="3 4">S3898</strain>
    </source>
</reference>
<dbReference type="EMBL" id="PPSX01000120">
    <property type="protein sequence ID" value="RZQ51255.1"/>
    <property type="molecule type" value="Genomic_DNA"/>
</dbReference>
<sequence>MEINLSHILLVLVVILLFAIFVRLGSIAIQISRNQEINNAYNNDHHSQRGELLQTQSEHLEEISSNVQQLQSDIEDMKFVADVFYKYKLPDKKERDLLDQIAIDNEVSDGIARARNKNT</sequence>
<feature type="transmembrane region" description="Helical" evidence="2">
    <location>
        <begin position="6"/>
        <end position="25"/>
    </location>
</feature>
<evidence type="ECO:0000313" key="4">
    <source>
        <dbReference type="Proteomes" id="UP000291338"/>
    </source>
</evidence>
<keyword evidence="1" id="KW-0175">Coiled coil</keyword>
<evidence type="ECO:0000313" key="3">
    <source>
        <dbReference type="EMBL" id="RZQ51255.1"/>
    </source>
</evidence>
<keyword evidence="2" id="KW-0472">Membrane</keyword>
<feature type="coiled-coil region" evidence="1">
    <location>
        <begin position="53"/>
        <end position="80"/>
    </location>
</feature>
<proteinExistence type="predicted"/>
<organism evidence="3 4">
    <name type="scientific">Pseudoalteromonas phenolica</name>
    <dbReference type="NCBI Taxonomy" id="161398"/>
    <lineage>
        <taxon>Bacteria</taxon>
        <taxon>Pseudomonadati</taxon>
        <taxon>Pseudomonadota</taxon>
        <taxon>Gammaproteobacteria</taxon>
        <taxon>Alteromonadales</taxon>
        <taxon>Pseudoalteromonadaceae</taxon>
        <taxon>Pseudoalteromonas</taxon>
    </lineage>
</organism>
<name>A0A4Q7II53_9GAMM</name>
<dbReference type="AlphaFoldDB" id="A0A4Q7II53"/>
<keyword evidence="2" id="KW-0812">Transmembrane</keyword>
<evidence type="ECO:0008006" key="5">
    <source>
        <dbReference type="Google" id="ProtNLM"/>
    </source>
</evidence>
<accession>A0A4Q7II53</accession>
<dbReference type="Proteomes" id="UP000291338">
    <property type="component" value="Unassembled WGS sequence"/>
</dbReference>
<keyword evidence="2" id="KW-1133">Transmembrane helix</keyword>
<evidence type="ECO:0000256" key="2">
    <source>
        <dbReference type="SAM" id="Phobius"/>
    </source>
</evidence>
<dbReference type="RefSeq" id="WP_130257323.1">
    <property type="nucleotide sequence ID" value="NZ_PPSX01000120.1"/>
</dbReference>